<gene>
    <name evidence="1" type="ORF">H8S34_01745</name>
</gene>
<evidence type="ECO:0000313" key="2">
    <source>
        <dbReference type="Proteomes" id="UP000660021"/>
    </source>
</evidence>
<organism evidence="1 2">
    <name type="scientific">Pseudoflavonifractor hominis</name>
    <dbReference type="NCBI Taxonomy" id="2763059"/>
    <lineage>
        <taxon>Bacteria</taxon>
        <taxon>Bacillati</taxon>
        <taxon>Bacillota</taxon>
        <taxon>Clostridia</taxon>
        <taxon>Eubacteriales</taxon>
        <taxon>Oscillospiraceae</taxon>
        <taxon>Pseudoflavonifractor</taxon>
    </lineage>
</organism>
<dbReference type="Proteomes" id="UP000660021">
    <property type="component" value="Unassembled WGS sequence"/>
</dbReference>
<evidence type="ECO:0000313" key="1">
    <source>
        <dbReference type="EMBL" id="MBC5729555.1"/>
    </source>
</evidence>
<accession>A0ABR7HPU7</accession>
<name>A0ABR7HPU7_9FIRM</name>
<comment type="caution">
    <text evidence="1">The sequence shown here is derived from an EMBL/GenBank/DDBJ whole genome shotgun (WGS) entry which is preliminary data.</text>
</comment>
<protein>
    <submittedName>
        <fullName evidence="1">Uncharacterized protein</fullName>
    </submittedName>
</protein>
<sequence>MTNTTNYGLRKPEKQDPVDIADLNYNADAIDAAMHENRTTRADLKLSNLDTAQEALANLGAEVRRNLLCNGCFTGGGSQKGEGALPINQRGAVLYTGGYTMDGWKLSGGTLAIKEDCVEVEAPAEALVTLECAVEAPAQYSGRTLTLSALAERVSGTEYCYITNIFDTYKKDAAIPDEKGVCALTDTAGTLSAALKFVFVCGKGCKIRLYAAKLEEGEVQTLSWRDASGRPQLFAGPEYGKALAACQRYFQLYSAADQRPERAVDCRPVMRIDPTPGTVRIGEVTYYTNSAEL</sequence>
<dbReference type="RefSeq" id="WP_186962870.1">
    <property type="nucleotide sequence ID" value="NZ_JACOPR010000001.1"/>
</dbReference>
<proteinExistence type="predicted"/>
<keyword evidence="2" id="KW-1185">Reference proteome</keyword>
<dbReference type="EMBL" id="JACOPR010000001">
    <property type="protein sequence ID" value="MBC5729555.1"/>
    <property type="molecule type" value="Genomic_DNA"/>
</dbReference>
<reference evidence="1 2" key="1">
    <citation type="submission" date="2020-08" db="EMBL/GenBank/DDBJ databases">
        <title>Genome public.</title>
        <authorList>
            <person name="Liu C."/>
            <person name="Sun Q."/>
        </authorList>
    </citation>
    <scope>NUCLEOTIDE SEQUENCE [LARGE SCALE GENOMIC DNA]</scope>
    <source>
        <strain evidence="1 2">New-38</strain>
    </source>
</reference>